<evidence type="ECO:0000313" key="7">
    <source>
        <dbReference type="EMBL" id="MBM7634763.1"/>
    </source>
</evidence>
<dbReference type="SUPFAM" id="SSF53850">
    <property type="entry name" value="Periplasmic binding protein-like II"/>
    <property type="match status" value="1"/>
</dbReference>
<organism evidence="7 8">
    <name type="scientific">Geomicrobium sediminis</name>
    <dbReference type="NCBI Taxonomy" id="1347788"/>
    <lineage>
        <taxon>Bacteria</taxon>
        <taxon>Bacillati</taxon>
        <taxon>Bacillota</taxon>
        <taxon>Bacilli</taxon>
        <taxon>Bacillales</taxon>
        <taxon>Geomicrobium</taxon>
    </lineage>
</organism>
<evidence type="ECO:0000313" key="8">
    <source>
        <dbReference type="Proteomes" id="UP000741863"/>
    </source>
</evidence>
<dbReference type="SMART" id="SM00062">
    <property type="entry name" value="PBPb"/>
    <property type="match status" value="1"/>
</dbReference>
<reference evidence="7 8" key="1">
    <citation type="submission" date="2021-01" db="EMBL/GenBank/DDBJ databases">
        <title>Genomic Encyclopedia of Type Strains, Phase IV (KMG-IV): sequencing the most valuable type-strain genomes for metagenomic binning, comparative biology and taxonomic classification.</title>
        <authorList>
            <person name="Goeker M."/>
        </authorList>
    </citation>
    <scope>NUCLEOTIDE SEQUENCE [LARGE SCALE GENOMIC DNA]</scope>
    <source>
        <strain evidence="7 8">DSM 25540</strain>
    </source>
</reference>
<evidence type="ECO:0000259" key="6">
    <source>
        <dbReference type="SMART" id="SM00062"/>
    </source>
</evidence>
<dbReference type="PANTHER" id="PTHR30024">
    <property type="entry name" value="ALIPHATIC SULFONATES-BINDING PROTEIN-RELATED"/>
    <property type="match status" value="1"/>
</dbReference>
<dbReference type="EMBL" id="JAFBEC010000016">
    <property type="protein sequence ID" value="MBM7634763.1"/>
    <property type="molecule type" value="Genomic_DNA"/>
</dbReference>
<dbReference type="PANTHER" id="PTHR30024:SF42">
    <property type="entry name" value="ALIPHATIC SULFONATES-BINDING PROTEIN-RELATED"/>
    <property type="match status" value="1"/>
</dbReference>
<feature type="signal peptide" evidence="5">
    <location>
        <begin position="1"/>
        <end position="20"/>
    </location>
</feature>
<evidence type="ECO:0000256" key="2">
    <source>
        <dbReference type="ARBA" id="ARBA00010742"/>
    </source>
</evidence>
<dbReference type="Proteomes" id="UP000741863">
    <property type="component" value="Unassembled WGS sequence"/>
</dbReference>
<dbReference type="InterPro" id="IPR015168">
    <property type="entry name" value="SsuA/THI5"/>
</dbReference>
<sequence length="331" mass="35901">MRKSTLIVGSFLLASGGVLAACGSDTDSSEASGNDTIRIGFQTGNTLNVLRDSGYLEDRIEEEELDVSVEWIEFDQGNAVMEALSTNNIDYGNAADGPGIFAQAQGREIVYVGASLPHEEGVGIMVQADSGIESISDLEGKSIAALEGGNHHYLALLALENAGVAIDDVEFRYMGDASQGRAALETGEVDALASWDPFFAGVEHTLDVTTLDDGVTDYPNRTFYYATPEFAEQSPELVQLVLEETNRSDQWANNNPDDVAELLSGLIGIDKEILDTVVNRRDYGVENINEEIIAAQQAQADDYYRYELIPEEIDVSSIMPLEPAWASDNIE</sequence>
<keyword evidence="8" id="KW-1185">Reference proteome</keyword>
<feature type="domain" description="Solute-binding protein family 3/N-terminal" evidence="6">
    <location>
        <begin position="36"/>
        <end position="255"/>
    </location>
</feature>
<comment type="caution">
    <text evidence="7">The sequence shown here is derived from an EMBL/GenBank/DDBJ whole genome shotgun (WGS) entry which is preliminary data.</text>
</comment>
<accession>A0ABS2PH49</accession>
<keyword evidence="4 5" id="KW-0732">Signal</keyword>
<dbReference type="Pfam" id="PF09084">
    <property type="entry name" value="NMT1"/>
    <property type="match status" value="1"/>
</dbReference>
<feature type="chain" id="PRO_5047132354" evidence="5">
    <location>
        <begin position="21"/>
        <end position="331"/>
    </location>
</feature>
<protein>
    <submittedName>
        <fullName evidence="7">Sulfonate transport system substrate-binding protein</fullName>
    </submittedName>
</protein>
<evidence type="ECO:0000256" key="4">
    <source>
        <dbReference type="ARBA" id="ARBA00022729"/>
    </source>
</evidence>
<name>A0ABS2PH49_9BACL</name>
<comment type="subcellular location">
    <subcellularLocation>
        <location evidence="1">Periplasm</location>
    </subcellularLocation>
</comment>
<dbReference type="RefSeq" id="WP_204699534.1">
    <property type="nucleotide sequence ID" value="NZ_JAFBEC010000016.1"/>
</dbReference>
<evidence type="ECO:0000256" key="5">
    <source>
        <dbReference type="SAM" id="SignalP"/>
    </source>
</evidence>
<dbReference type="PROSITE" id="PS51257">
    <property type="entry name" value="PROKAR_LIPOPROTEIN"/>
    <property type="match status" value="1"/>
</dbReference>
<dbReference type="InterPro" id="IPR010067">
    <property type="entry name" value="ABC_SsuA_sub-bd"/>
</dbReference>
<dbReference type="NCBIfam" id="TIGR01728">
    <property type="entry name" value="SsuA_fam"/>
    <property type="match status" value="1"/>
</dbReference>
<evidence type="ECO:0000256" key="1">
    <source>
        <dbReference type="ARBA" id="ARBA00004418"/>
    </source>
</evidence>
<keyword evidence="3" id="KW-0813">Transport</keyword>
<proteinExistence type="inferred from homology"/>
<comment type="similarity">
    <text evidence="2">Belongs to the bacterial solute-binding protein SsuA/TauA family.</text>
</comment>
<dbReference type="Gene3D" id="3.40.190.10">
    <property type="entry name" value="Periplasmic binding protein-like II"/>
    <property type="match status" value="2"/>
</dbReference>
<dbReference type="InterPro" id="IPR001638">
    <property type="entry name" value="Solute-binding_3/MltF_N"/>
</dbReference>
<gene>
    <name evidence="7" type="ORF">JOD17_003889</name>
</gene>
<evidence type="ECO:0000256" key="3">
    <source>
        <dbReference type="ARBA" id="ARBA00022448"/>
    </source>
</evidence>